<dbReference type="Proteomes" id="UP000275368">
    <property type="component" value="Chromosome"/>
</dbReference>
<name>A0A3G9JDH3_9BACL</name>
<proteinExistence type="predicted"/>
<reference evidence="1 2" key="1">
    <citation type="submission" date="2018-11" db="EMBL/GenBank/DDBJ databases">
        <title>Complete genome sequence of Paenibacillus baekrokdamisoli strain KCTC 33723.</title>
        <authorList>
            <person name="Kang S.W."/>
            <person name="Lee K.C."/>
            <person name="Kim K.K."/>
            <person name="Kim J.S."/>
            <person name="Kim D.S."/>
            <person name="Ko S.H."/>
            <person name="Yang S.H."/>
            <person name="Lee J.S."/>
        </authorList>
    </citation>
    <scope>NUCLEOTIDE SEQUENCE [LARGE SCALE GENOMIC DNA]</scope>
    <source>
        <strain evidence="1 2">KCTC 33723</strain>
    </source>
</reference>
<accession>A0A3G9JDH3</accession>
<keyword evidence="2" id="KW-1185">Reference proteome</keyword>
<evidence type="ECO:0000313" key="2">
    <source>
        <dbReference type="Proteomes" id="UP000275368"/>
    </source>
</evidence>
<protein>
    <submittedName>
        <fullName evidence="1">Uncharacterized protein</fullName>
    </submittedName>
</protein>
<dbReference type="KEGG" id="pbk:Back11_53060"/>
<sequence length="49" mass="5859">MQPFVIFYKLYFIFLNGILLLVAFEANKNDHKRFRKKIIKVVDIAIGSW</sequence>
<evidence type="ECO:0000313" key="1">
    <source>
        <dbReference type="EMBL" id="BBH23961.1"/>
    </source>
</evidence>
<gene>
    <name evidence="1" type="ORF">Back11_53060</name>
</gene>
<dbReference type="EMBL" id="AP019308">
    <property type="protein sequence ID" value="BBH23961.1"/>
    <property type="molecule type" value="Genomic_DNA"/>
</dbReference>
<dbReference type="AlphaFoldDB" id="A0A3G9JDH3"/>
<organism evidence="1 2">
    <name type="scientific">Paenibacillus baekrokdamisoli</name>
    <dbReference type="NCBI Taxonomy" id="1712516"/>
    <lineage>
        <taxon>Bacteria</taxon>
        <taxon>Bacillati</taxon>
        <taxon>Bacillota</taxon>
        <taxon>Bacilli</taxon>
        <taxon>Bacillales</taxon>
        <taxon>Paenibacillaceae</taxon>
        <taxon>Paenibacillus</taxon>
    </lineage>
</organism>